<keyword evidence="1" id="KW-0472">Membrane</keyword>
<dbReference type="AlphaFoldDB" id="A0A9Q3D041"/>
<reference evidence="2" key="1">
    <citation type="submission" date="2021-03" db="EMBL/GenBank/DDBJ databases">
        <title>Draft genome sequence of rust myrtle Austropuccinia psidii MF-1, a brazilian biotype.</title>
        <authorList>
            <person name="Quecine M.C."/>
            <person name="Pachon D.M.R."/>
            <person name="Bonatelli M.L."/>
            <person name="Correr F.H."/>
            <person name="Franceschini L.M."/>
            <person name="Leite T.F."/>
            <person name="Margarido G.R.A."/>
            <person name="Almeida C.A."/>
            <person name="Ferrarezi J.A."/>
            <person name="Labate C.A."/>
        </authorList>
    </citation>
    <scope>NUCLEOTIDE SEQUENCE</scope>
    <source>
        <strain evidence="2">MF-1</strain>
    </source>
</reference>
<comment type="caution">
    <text evidence="2">The sequence shown here is derived from an EMBL/GenBank/DDBJ whole genome shotgun (WGS) entry which is preliminary data.</text>
</comment>
<dbReference type="OrthoDB" id="2273864at2759"/>
<evidence type="ECO:0008006" key="4">
    <source>
        <dbReference type="Google" id="ProtNLM"/>
    </source>
</evidence>
<dbReference type="SUPFAM" id="SSF53098">
    <property type="entry name" value="Ribonuclease H-like"/>
    <property type="match status" value="1"/>
</dbReference>
<sequence>MNWVTVPVPVGKENYNSFLVIVDRFSKGFRFLPFHKEEKAMDTALLFWNTTLATCGVLRIIISDKDPKLKLEFWTNL</sequence>
<dbReference type="InterPro" id="IPR036397">
    <property type="entry name" value="RNaseH_sf"/>
</dbReference>
<gene>
    <name evidence="2" type="ORF">O181_031162</name>
</gene>
<proteinExistence type="predicted"/>
<dbReference type="GO" id="GO:0003676">
    <property type="term" value="F:nucleic acid binding"/>
    <property type="evidence" value="ECO:0007669"/>
    <property type="project" value="InterPro"/>
</dbReference>
<dbReference type="Proteomes" id="UP000765509">
    <property type="component" value="Unassembled WGS sequence"/>
</dbReference>
<keyword evidence="1" id="KW-1133">Transmembrane helix</keyword>
<evidence type="ECO:0000313" key="3">
    <source>
        <dbReference type="Proteomes" id="UP000765509"/>
    </source>
</evidence>
<evidence type="ECO:0000313" key="2">
    <source>
        <dbReference type="EMBL" id="MBW0491447.1"/>
    </source>
</evidence>
<name>A0A9Q3D041_9BASI</name>
<dbReference type="InterPro" id="IPR012337">
    <property type="entry name" value="RNaseH-like_sf"/>
</dbReference>
<dbReference type="Gene3D" id="3.30.420.10">
    <property type="entry name" value="Ribonuclease H-like superfamily/Ribonuclease H"/>
    <property type="match status" value="1"/>
</dbReference>
<keyword evidence="3" id="KW-1185">Reference proteome</keyword>
<feature type="transmembrane region" description="Helical" evidence="1">
    <location>
        <begin position="45"/>
        <end position="62"/>
    </location>
</feature>
<organism evidence="2 3">
    <name type="scientific">Austropuccinia psidii MF-1</name>
    <dbReference type="NCBI Taxonomy" id="1389203"/>
    <lineage>
        <taxon>Eukaryota</taxon>
        <taxon>Fungi</taxon>
        <taxon>Dikarya</taxon>
        <taxon>Basidiomycota</taxon>
        <taxon>Pucciniomycotina</taxon>
        <taxon>Pucciniomycetes</taxon>
        <taxon>Pucciniales</taxon>
        <taxon>Sphaerophragmiaceae</taxon>
        <taxon>Austropuccinia</taxon>
    </lineage>
</organism>
<accession>A0A9Q3D041</accession>
<dbReference type="EMBL" id="AVOT02011086">
    <property type="protein sequence ID" value="MBW0491447.1"/>
    <property type="molecule type" value="Genomic_DNA"/>
</dbReference>
<evidence type="ECO:0000256" key="1">
    <source>
        <dbReference type="SAM" id="Phobius"/>
    </source>
</evidence>
<keyword evidence="1" id="KW-0812">Transmembrane</keyword>
<protein>
    <recommendedName>
        <fullName evidence="4">Integrase catalytic domain-containing protein</fullName>
    </recommendedName>
</protein>